<gene>
    <name evidence="3" type="ORF">GRX01_13310</name>
</gene>
<feature type="transmembrane region" description="Helical" evidence="2">
    <location>
        <begin position="548"/>
        <end position="574"/>
    </location>
</feature>
<dbReference type="CDD" id="cd14726">
    <property type="entry name" value="TraB_PrgY-like"/>
    <property type="match status" value="1"/>
</dbReference>
<dbReference type="InterPro" id="IPR002816">
    <property type="entry name" value="TraB/PrgY/GumN_fam"/>
</dbReference>
<protein>
    <submittedName>
        <fullName evidence="3">Conjugal transfer protein TraB</fullName>
    </submittedName>
</protein>
<feature type="transmembrane region" description="Helical" evidence="2">
    <location>
        <begin position="263"/>
        <end position="282"/>
    </location>
</feature>
<dbReference type="PANTHER" id="PTHR21530">
    <property type="entry name" value="PHEROMONE SHUTDOWN PROTEIN"/>
    <property type="match status" value="1"/>
</dbReference>
<evidence type="ECO:0000313" key="3">
    <source>
        <dbReference type="EMBL" id="MXR42311.1"/>
    </source>
</evidence>
<sequence>MSRDPDAADTPASDTVGDHTSDAGDATASAPSADGPAPGTAPRPSNERGEGSVRVVGTAHVSEASVREVEETVAEEDPDIVAVELDEGRYRQMKGETPDDLEPGDLLRGNTVFQFLAYWMLSYVQTRMGDRFDIEPGAELLAAVETAEDLGISVALVDRDIQTTIQRFWARLSLIEKLRMVGALAFGVTDPRVAGITFGLLVGVLLGPAIGLFGGAVGITDAVLTRVGVGALAGVVAGYLGYRAASLSVGGGDADGSGGATTLGAGAIVAVAVAAAVTVTGAGVDSVAGLLSGTLVRAAGSLALGLVAGLFVGALAAVAIGALDLAPDDDADDLEGFDPDDLTDTDVVTAMMEEFREFSPGGAEALIDERDAYIAHQLVGLRNEGYDVVAVVGAGHRAGIESYLATPESLPPMDSLVGQADSGGIPWGKIAAFGISAAFIAFFVLLAMAGVRNEQLLTLFAAWFLINGAFAAGLAKLAGARWRSAGVGGAVAWMTSVNPLLAPGWFTGYMELRHLTVNVSDIGTLNELLSDESRPIRDIFSDMLDVPLFRLIVVVAATNVGSIIASLLFAAYVVPVFAGSLDASITDLMIQGARESARIVWGAVA</sequence>
<dbReference type="AlphaFoldDB" id="A0A6B0T0W8"/>
<keyword evidence="2" id="KW-0812">Transmembrane</keyword>
<dbReference type="Proteomes" id="UP000437065">
    <property type="component" value="Unassembled WGS sequence"/>
</dbReference>
<name>A0A6B0T0W8_9EURY</name>
<evidence type="ECO:0000256" key="1">
    <source>
        <dbReference type="SAM" id="MobiDB-lite"/>
    </source>
</evidence>
<keyword evidence="2" id="KW-0472">Membrane</keyword>
<feature type="transmembrane region" description="Helical" evidence="2">
    <location>
        <begin position="302"/>
        <end position="323"/>
    </location>
</feature>
<feature type="region of interest" description="Disordered" evidence="1">
    <location>
        <begin position="1"/>
        <end position="64"/>
    </location>
</feature>
<dbReference type="EMBL" id="WUUS01000008">
    <property type="protein sequence ID" value="MXR42311.1"/>
    <property type="molecule type" value="Genomic_DNA"/>
</dbReference>
<evidence type="ECO:0000313" key="4">
    <source>
        <dbReference type="Proteomes" id="UP000437065"/>
    </source>
</evidence>
<feature type="transmembrane region" description="Helical" evidence="2">
    <location>
        <begin position="456"/>
        <end position="475"/>
    </location>
</feature>
<organism evidence="3 4">
    <name type="scientific">Halobaculum saliterrae</name>
    <dbReference type="NCBI Taxonomy" id="2073113"/>
    <lineage>
        <taxon>Archaea</taxon>
        <taxon>Methanobacteriati</taxon>
        <taxon>Methanobacteriota</taxon>
        <taxon>Stenosarchaea group</taxon>
        <taxon>Halobacteria</taxon>
        <taxon>Halobacteriales</taxon>
        <taxon>Haloferacaceae</taxon>
        <taxon>Halobaculum</taxon>
    </lineage>
</organism>
<dbReference type="InterPro" id="IPR046345">
    <property type="entry name" value="TraB_PrgY-like"/>
</dbReference>
<accession>A0A6B0T0W8</accession>
<dbReference type="Pfam" id="PF01963">
    <property type="entry name" value="TraB_PrgY_gumN"/>
    <property type="match status" value="2"/>
</dbReference>
<feature type="transmembrane region" description="Helical" evidence="2">
    <location>
        <begin position="223"/>
        <end position="242"/>
    </location>
</feature>
<evidence type="ECO:0000256" key="2">
    <source>
        <dbReference type="SAM" id="Phobius"/>
    </source>
</evidence>
<comment type="caution">
    <text evidence="3">The sequence shown here is derived from an EMBL/GenBank/DDBJ whole genome shotgun (WGS) entry which is preliminary data.</text>
</comment>
<reference evidence="3 4" key="1">
    <citation type="submission" date="2019-12" db="EMBL/GenBank/DDBJ databases">
        <title>Isolation and characterization of three novel carbon monoxide-oxidizing members of Halobacteria from salione crusts and soils.</title>
        <authorList>
            <person name="Myers M.R."/>
            <person name="King G.M."/>
        </authorList>
    </citation>
    <scope>NUCLEOTIDE SEQUENCE [LARGE SCALE GENOMIC DNA]</scope>
    <source>
        <strain evidence="3 4">WSA2</strain>
    </source>
</reference>
<feature type="compositionally biased region" description="Low complexity" evidence="1">
    <location>
        <begin position="23"/>
        <end position="40"/>
    </location>
</feature>
<dbReference type="RefSeq" id="WP_321168100.1">
    <property type="nucleotide sequence ID" value="NZ_WUUS01000008.1"/>
</dbReference>
<dbReference type="PANTHER" id="PTHR21530:SF7">
    <property type="entry name" value="TRAB DOMAIN-CONTAINING PROTEIN"/>
    <property type="match status" value="1"/>
</dbReference>
<keyword evidence="2" id="KW-1133">Transmembrane helix</keyword>
<keyword evidence="4" id="KW-1185">Reference proteome</keyword>
<feature type="transmembrane region" description="Helical" evidence="2">
    <location>
        <begin position="193"/>
        <end position="217"/>
    </location>
</feature>
<feature type="transmembrane region" description="Helical" evidence="2">
    <location>
        <begin position="430"/>
        <end position="450"/>
    </location>
</feature>
<proteinExistence type="predicted"/>
<feature type="transmembrane region" description="Helical" evidence="2">
    <location>
        <begin position="487"/>
        <end position="506"/>
    </location>
</feature>